<dbReference type="InterPro" id="IPR036282">
    <property type="entry name" value="Glutathione-S-Trfase_C_sf"/>
</dbReference>
<dbReference type="PROSITE" id="PS50404">
    <property type="entry name" value="GST_NTER"/>
    <property type="match status" value="1"/>
</dbReference>
<reference evidence="6" key="1">
    <citation type="submission" date="2019-08" db="EMBL/GenBank/DDBJ databases">
        <title>The improved chromosome-level genome for the pearl oyster Pinctada fucata martensii using PacBio sequencing and Hi-C.</title>
        <authorList>
            <person name="Zheng Z."/>
        </authorList>
    </citation>
    <scope>NUCLEOTIDE SEQUENCE</scope>
    <source>
        <strain evidence="6">ZZ-2019</strain>
        <tissue evidence="6">Adductor muscle</tissue>
    </source>
</reference>
<dbReference type="PROSITE" id="PS50405">
    <property type="entry name" value="GST_CTER"/>
    <property type="match status" value="1"/>
</dbReference>
<sequence length="203" mass="23470">MGKYKLTYFNARGFAEVARLILKVNDVEFEDVRIEREQWPEMKPNTPQGKLPMLEIDGKKICQSSAIWRRLAREFDMYGKDNDEATAIDTVLGSVDDLWPSMRQMAFGETEEIKNTAQKKVEEEVIPSFMNYLKGVLQENAHPFLVGDKLSLADLAFFTASEQIAVKFPDFMSKYPEVAKHRDRIAEIPKIKDWLSKRPVTEF</sequence>
<dbReference type="CDD" id="cd03039">
    <property type="entry name" value="GST_N_Sigma_like"/>
    <property type="match status" value="1"/>
</dbReference>
<accession>A0AA89BR50</accession>
<dbReference type="Pfam" id="PF14497">
    <property type="entry name" value="GST_C_3"/>
    <property type="match status" value="1"/>
</dbReference>
<comment type="similarity">
    <text evidence="1">Belongs to the GST superfamily.</text>
</comment>
<dbReference type="AlphaFoldDB" id="A0AA89BR50"/>
<dbReference type="InterPro" id="IPR036249">
    <property type="entry name" value="Thioredoxin-like_sf"/>
</dbReference>
<dbReference type="Pfam" id="PF02798">
    <property type="entry name" value="GST_N"/>
    <property type="match status" value="1"/>
</dbReference>
<dbReference type="InterPro" id="IPR040079">
    <property type="entry name" value="Glutathione_S-Trfase"/>
</dbReference>
<evidence type="ECO:0000313" key="6">
    <source>
        <dbReference type="EMBL" id="KAK3092424.1"/>
    </source>
</evidence>
<dbReference type="PANTHER" id="PTHR11571:SF150">
    <property type="entry name" value="GLUTATHIONE S-TRANSFERASE"/>
    <property type="match status" value="1"/>
</dbReference>
<dbReference type="SFLD" id="SFLDG01205">
    <property type="entry name" value="AMPS.1"/>
    <property type="match status" value="1"/>
</dbReference>
<evidence type="ECO:0000256" key="2">
    <source>
        <dbReference type="ARBA" id="ARBA00022613"/>
    </source>
</evidence>
<dbReference type="Gene3D" id="1.20.1050.10">
    <property type="match status" value="1"/>
</dbReference>
<dbReference type="FunFam" id="1.20.1050.10:FF:000030">
    <property type="entry name" value="Glutathione S-transferase S1"/>
    <property type="match status" value="1"/>
</dbReference>
<dbReference type="SFLD" id="SFLDS00019">
    <property type="entry name" value="Glutathione_Transferase_(cytos"/>
    <property type="match status" value="1"/>
</dbReference>
<gene>
    <name evidence="6" type="ORF">FSP39_002668</name>
</gene>
<dbReference type="GO" id="GO:0005212">
    <property type="term" value="F:structural constituent of eye lens"/>
    <property type="evidence" value="ECO:0007669"/>
    <property type="project" value="UniProtKB-KW"/>
</dbReference>
<comment type="function">
    <text evidence="3">S-crystallins are structural components of squids and octopi eye lens. Contains relatively little if any GST activity.</text>
</comment>
<dbReference type="GO" id="GO:0006749">
    <property type="term" value="P:glutathione metabolic process"/>
    <property type="evidence" value="ECO:0007669"/>
    <property type="project" value="TreeGrafter"/>
</dbReference>
<evidence type="ECO:0000256" key="1">
    <source>
        <dbReference type="ARBA" id="ARBA00007409"/>
    </source>
</evidence>
<feature type="domain" description="GST C-terminal" evidence="5">
    <location>
        <begin position="81"/>
        <end position="203"/>
    </location>
</feature>
<evidence type="ECO:0000313" key="7">
    <source>
        <dbReference type="Proteomes" id="UP001186944"/>
    </source>
</evidence>
<dbReference type="SUPFAM" id="SSF52833">
    <property type="entry name" value="Thioredoxin-like"/>
    <property type="match status" value="1"/>
</dbReference>
<comment type="caution">
    <text evidence="6">The sequence shown here is derived from an EMBL/GenBank/DDBJ whole genome shotgun (WGS) entry which is preliminary data.</text>
</comment>
<dbReference type="SUPFAM" id="SSF47616">
    <property type="entry name" value="GST C-terminal domain-like"/>
    <property type="match status" value="1"/>
</dbReference>
<protein>
    <submittedName>
        <fullName evidence="6">Uncharacterized protein</fullName>
    </submittedName>
</protein>
<dbReference type="Gene3D" id="3.40.30.10">
    <property type="entry name" value="Glutaredoxin"/>
    <property type="match status" value="1"/>
</dbReference>
<dbReference type="Proteomes" id="UP001186944">
    <property type="component" value="Unassembled WGS sequence"/>
</dbReference>
<evidence type="ECO:0000256" key="3">
    <source>
        <dbReference type="ARBA" id="ARBA00049616"/>
    </source>
</evidence>
<feature type="domain" description="GST N-terminal" evidence="4">
    <location>
        <begin position="2"/>
        <end position="79"/>
    </location>
</feature>
<keyword evidence="2" id="KW-0273">Eye lens protein</keyword>
<dbReference type="CDD" id="cd03192">
    <property type="entry name" value="GST_C_Sigma_like"/>
    <property type="match status" value="1"/>
</dbReference>
<dbReference type="InterPro" id="IPR004045">
    <property type="entry name" value="Glutathione_S-Trfase_N"/>
</dbReference>
<dbReference type="FunFam" id="3.40.30.10:FF:000035">
    <property type="entry name" value="hematopoietic prostaglandin D synthase"/>
    <property type="match status" value="1"/>
</dbReference>
<proteinExistence type="inferred from homology"/>
<dbReference type="SFLD" id="SFLDG00363">
    <property type="entry name" value="AMPS_(cytGST):_Alpha-__Mu-__Pi"/>
    <property type="match status" value="1"/>
</dbReference>
<dbReference type="InterPro" id="IPR050213">
    <property type="entry name" value="GST_superfamily"/>
</dbReference>
<dbReference type="InterPro" id="IPR010987">
    <property type="entry name" value="Glutathione-S-Trfase_C-like"/>
</dbReference>
<dbReference type="PANTHER" id="PTHR11571">
    <property type="entry name" value="GLUTATHIONE S-TRANSFERASE"/>
    <property type="match status" value="1"/>
</dbReference>
<keyword evidence="7" id="KW-1185">Reference proteome</keyword>
<dbReference type="EMBL" id="VSWD01000009">
    <property type="protein sequence ID" value="KAK3092424.1"/>
    <property type="molecule type" value="Genomic_DNA"/>
</dbReference>
<dbReference type="InterPro" id="IPR004046">
    <property type="entry name" value="GST_C"/>
</dbReference>
<organism evidence="6 7">
    <name type="scientific">Pinctada imbricata</name>
    <name type="common">Atlantic pearl-oyster</name>
    <name type="synonym">Pinctada martensii</name>
    <dbReference type="NCBI Taxonomy" id="66713"/>
    <lineage>
        <taxon>Eukaryota</taxon>
        <taxon>Metazoa</taxon>
        <taxon>Spiralia</taxon>
        <taxon>Lophotrochozoa</taxon>
        <taxon>Mollusca</taxon>
        <taxon>Bivalvia</taxon>
        <taxon>Autobranchia</taxon>
        <taxon>Pteriomorphia</taxon>
        <taxon>Pterioida</taxon>
        <taxon>Pterioidea</taxon>
        <taxon>Pteriidae</taxon>
        <taxon>Pinctada</taxon>
    </lineage>
</organism>
<name>A0AA89BR50_PINIB</name>
<dbReference type="GO" id="GO:0004364">
    <property type="term" value="F:glutathione transferase activity"/>
    <property type="evidence" value="ECO:0007669"/>
    <property type="project" value="TreeGrafter"/>
</dbReference>
<evidence type="ECO:0000259" key="4">
    <source>
        <dbReference type="PROSITE" id="PS50404"/>
    </source>
</evidence>
<evidence type="ECO:0000259" key="5">
    <source>
        <dbReference type="PROSITE" id="PS50405"/>
    </source>
</evidence>